<feature type="region of interest" description="Disordered" evidence="4">
    <location>
        <begin position="282"/>
        <end position="305"/>
    </location>
</feature>
<feature type="region of interest" description="Disordered" evidence="4">
    <location>
        <begin position="214"/>
        <end position="264"/>
    </location>
</feature>
<reference evidence="7 8" key="1">
    <citation type="submission" date="2024-11" db="EMBL/GenBank/DDBJ databases">
        <title>Chromosome-level genome assembly of the freshwater bivalve Anodonta woodiana.</title>
        <authorList>
            <person name="Chen X."/>
        </authorList>
    </citation>
    <scope>NUCLEOTIDE SEQUENCE [LARGE SCALE GENOMIC DNA]</scope>
    <source>
        <strain evidence="7">MN2024</strain>
        <tissue evidence="7">Gills</tissue>
    </source>
</reference>
<dbReference type="SMART" id="SM00413">
    <property type="entry name" value="ETS"/>
    <property type="match status" value="1"/>
</dbReference>
<accession>A0ABD3TYC3</accession>
<dbReference type="Pfam" id="PF02198">
    <property type="entry name" value="SAM_PNT"/>
    <property type="match status" value="1"/>
</dbReference>
<evidence type="ECO:0000259" key="6">
    <source>
        <dbReference type="PROSITE" id="PS51433"/>
    </source>
</evidence>
<gene>
    <name evidence="7" type="ORF">ACJMK2_020151</name>
</gene>
<dbReference type="GO" id="GO:0005634">
    <property type="term" value="C:nucleus"/>
    <property type="evidence" value="ECO:0007669"/>
    <property type="project" value="UniProtKB-SubCell"/>
</dbReference>
<comment type="caution">
    <text evidence="7">The sequence shown here is derived from an EMBL/GenBank/DDBJ whole genome shotgun (WGS) entry which is preliminary data.</text>
</comment>
<protein>
    <recommendedName>
        <fullName evidence="9">ETS homologous factor</fullName>
    </recommendedName>
</protein>
<evidence type="ECO:0000256" key="2">
    <source>
        <dbReference type="ARBA" id="ARBA00023125"/>
    </source>
</evidence>
<evidence type="ECO:0000313" key="8">
    <source>
        <dbReference type="Proteomes" id="UP001634394"/>
    </source>
</evidence>
<dbReference type="InterPro" id="IPR003118">
    <property type="entry name" value="Pointed_dom"/>
</dbReference>
<keyword evidence="2 3" id="KW-0238">DNA-binding</keyword>
<dbReference type="Gene3D" id="1.10.10.10">
    <property type="entry name" value="Winged helix-like DNA-binding domain superfamily/Winged helix DNA-binding domain"/>
    <property type="match status" value="1"/>
</dbReference>
<dbReference type="InterPro" id="IPR036390">
    <property type="entry name" value="WH_DNA-bd_sf"/>
</dbReference>
<dbReference type="SUPFAM" id="SSF46785">
    <property type="entry name" value="Winged helix' DNA-binding domain"/>
    <property type="match status" value="1"/>
</dbReference>
<evidence type="ECO:0008006" key="9">
    <source>
        <dbReference type="Google" id="ProtNLM"/>
    </source>
</evidence>
<feature type="domain" description="ETS" evidence="5">
    <location>
        <begin position="311"/>
        <end position="373"/>
    </location>
</feature>
<dbReference type="PRINTS" id="PR00454">
    <property type="entry name" value="ETSDOMAIN"/>
</dbReference>
<dbReference type="Proteomes" id="UP001634394">
    <property type="component" value="Unassembled WGS sequence"/>
</dbReference>
<organism evidence="7 8">
    <name type="scientific">Sinanodonta woodiana</name>
    <name type="common">Chinese pond mussel</name>
    <name type="synonym">Anodonta woodiana</name>
    <dbReference type="NCBI Taxonomy" id="1069815"/>
    <lineage>
        <taxon>Eukaryota</taxon>
        <taxon>Metazoa</taxon>
        <taxon>Spiralia</taxon>
        <taxon>Lophotrochozoa</taxon>
        <taxon>Mollusca</taxon>
        <taxon>Bivalvia</taxon>
        <taxon>Autobranchia</taxon>
        <taxon>Heteroconchia</taxon>
        <taxon>Palaeoheterodonta</taxon>
        <taxon>Unionida</taxon>
        <taxon>Unionoidea</taxon>
        <taxon>Unionidae</taxon>
        <taxon>Unioninae</taxon>
        <taxon>Sinanodonta</taxon>
    </lineage>
</organism>
<evidence type="ECO:0000259" key="5">
    <source>
        <dbReference type="PROSITE" id="PS50061"/>
    </source>
</evidence>
<dbReference type="PROSITE" id="PS51433">
    <property type="entry name" value="PNT"/>
    <property type="match status" value="1"/>
</dbReference>
<evidence type="ECO:0000256" key="4">
    <source>
        <dbReference type="SAM" id="MobiDB-lite"/>
    </source>
</evidence>
<dbReference type="EMBL" id="JBJQND010000017">
    <property type="protein sequence ID" value="KAL3842087.1"/>
    <property type="molecule type" value="Genomic_DNA"/>
</dbReference>
<dbReference type="InterPro" id="IPR036388">
    <property type="entry name" value="WH-like_DNA-bd_sf"/>
</dbReference>
<dbReference type="SMART" id="SM00251">
    <property type="entry name" value="SAM_PNT"/>
    <property type="match status" value="1"/>
</dbReference>
<dbReference type="AlphaFoldDB" id="A0ABD3TYC3"/>
<feature type="domain" description="PNT" evidence="6">
    <location>
        <begin position="63"/>
        <end position="150"/>
    </location>
</feature>
<dbReference type="PANTHER" id="PTHR11849">
    <property type="entry name" value="ETS"/>
    <property type="match status" value="1"/>
</dbReference>
<proteinExistence type="inferred from homology"/>
<comment type="similarity">
    <text evidence="1 3">Belongs to the ETS family.</text>
</comment>
<dbReference type="PANTHER" id="PTHR11849:SF190">
    <property type="entry name" value="ETS-DOMAIN PROTEIN"/>
    <property type="match status" value="1"/>
</dbReference>
<evidence type="ECO:0000313" key="7">
    <source>
        <dbReference type="EMBL" id="KAL3842087.1"/>
    </source>
</evidence>
<dbReference type="SUPFAM" id="SSF47769">
    <property type="entry name" value="SAM/Pointed domain"/>
    <property type="match status" value="1"/>
</dbReference>
<dbReference type="Pfam" id="PF00178">
    <property type="entry name" value="Ets"/>
    <property type="match status" value="1"/>
</dbReference>
<dbReference type="Gene3D" id="1.10.150.50">
    <property type="entry name" value="Transcription Factor, Ets-1"/>
    <property type="match status" value="1"/>
</dbReference>
<dbReference type="GO" id="GO:0003677">
    <property type="term" value="F:DNA binding"/>
    <property type="evidence" value="ECO:0007669"/>
    <property type="project" value="UniProtKB-KW"/>
</dbReference>
<comment type="subcellular location">
    <subcellularLocation>
        <location evidence="3">Nucleus</location>
    </subcellularLocation>
</comment>
<feature type="compositionally biased region" description="Low complexity" evidence="4">
    <location>
        <begin position="215"/>
        <end position="237"/>
    </location>
</feature>
<dbReference type="InterPro" id="IPR000418">
    <property type="entry name" value="Ets_dom"/>
</dbReference>
<keyword evidence="8" id="KW-1185">Reference proteome</keyword>
<keyword evidence="3" id="KW-0539">Nucleus</keyword>
<dbReference type="PROSITE" id="PS50061">
    <property type="entry name" value="ETS_DOMAIN_3"/>
    <property type="match status" value="1"/>
</dbReference>
<dbReference type="InterPro" id="IPR013761">
    <property type="entry name" value="SAM/pointed_sf"/>
</dbReference>
<sequence>MAATLTLQSLPDQLHEVLTDTDVYMYADSPPHVTVKLEEGKRYNCCEGDIRSYIDISNNTMFPSVKKEVDEDLLSWTFRHPEHWTTQEVLDWIYWVADYQNMDCTRLKGEAFQNITGVQLCHMTLEDFTIRDPEFGTCLFEMFKNMSRDVKFIEPPPSESIYPDYHNYSEGHLEEKVYNEQSTDLTDGLIIVNNRVSFDHGEHWYDFDIEEEMSKTGGSTSSSDGYKSGSSSDSDVASDVEKPERYRYPSVDSDVFSEDENSSCVPDDTLVKLSRKKSLKSSKSACDDCGTSDEPKKTNRGRKLGQASKGNHLWEFIRDLLKDTKFNPHLLRWEDKETGVFRFVQSEAVAQMWGRKKNNPGMTYEKLSRAMRFCRSAGYFAEVPKNGKFPKKLCFRFGKKATGWND</sequence>
<dbReference type="InterPro" id="IPR046328">
    <property type="entry name" value="ETS_fam"/>
</dbReference>
<evidence type="ECO:0000256" key="3">
    <source>
        <dbReference type="RuleBase" id="RU004019"/>
    </source>
</evidence>
<evidence type="ECO:0000256" key="1">
    <source>
        <dbReference type="ARBA" id="ARBA00005562"/>
    </source>
</evidence>
<name>A0ABD3TYC3_SINWO</name>